<sequence length="151" mass="17072">MPVKYYKDENQIELIVYGNPVAQGRPRFAKRGSFVTAYDPPQSAKYKNTIQKELQPLMANKDFKPFDGPCSLELQIYRPIPKSFSRKKEFAAANGEIRPTTRPDTDNYVKGILDALNGIVVKDDSQIVNIVAQKFYSDTPRIEAVVSELAE</sequence>
<dbReference type="EMBL" id="BK015942">
    <property type="protein sequence ID" value="DAF86309.1"/>
    <property type="molecule type" value="Genomic_DNA"/>
</dbReference>
<dbReference type="GO" id="GO:0006281">
    <property type="term" value="P:DNA repair"/>
    <property type="evidence" value="ECO:0007669"/>
    <property type="project" value="InterPro"/>
</dbReference>
<accession>A0A8S5TVS0</accession>
<dbReference type="InterPro" id="IPR008822">
    <property type="entry name" value="Endonuclease_RusA-like"/>
</dbReference>
<proteinExistence type="predicted"/>
<name>A0A8S5TVS0_9CAUD</name>
<organism evidence="1">
    <name type="scientific">Siphoviridae sp. ctQkj3</name>
    <dbReference type="NCBI Taxonomy" id="2825495"/>
    <lineage>
        <taxon>Viruses</taxon>
        <taxon>Duplodnaviria</taxon>
        <taxon>Heunggongvirae</taxon>
        <taxon>Uroviricota</taxon>
        <taxon>Caudoviricetes</taxon>
    </lineage>
</organism>
<dbReference type="Gene3D" id="3.30.1330.70">
    <property type="entry name" value="Holliday junction resolvase RusA"/>
    <property type="match status" value="1"/>
</dbReference>
<protein>
    <submittedName>
        <fullName evidence="1">Endodeoxyribonuclease RusA</fullName>
    </submittedName>
</protein>
<dbReference type="SUPFAM" id="SSF103084">
    <property type="entry name" value="Holliday junction resolvase RusA"/>
    <property type="match status" value="1"/>
</dbReference>
<dbReference type="GO" id="GO:0006310">
    <property type="term" value="P:DNA recombination"/>
    <property type="evidence" value="ECO:0007669"/>
    <property type="project" value="InterPro"/>
</dbReference>
<dbReference type="InterPro" id="IPR036614">
    <property type="entry name" value="RusA-like_sf"/>
</dbReference>
<evidence type="ECO:0000313" key="1">
    <source>
        <dbReference type="EMBL" id="DAF86309.1"/>
    </source>
</evidence>
<dbReference type="GO" id="GO:0000287">
    <property type="term" value="F:magnesium ion binding"/>
    <property type="evidence" value="ECO:0007669"/>
    <property type="project" value="InterPro"/>
</dbReference>
<dbReference type="Pfam" id="PF05866">
    <property type="entry name" value="RusA"/>
    <property type="match status" value="1"/>
</dbReference>
<reference evidence="1" key="1">
    <citation type="journal article" date="2021" name="Proc. Natl. Acad. Sci. U.S.A.">
        <title>A Catalog of Tens of Thousands of Viruses from Human Metagenomes Reveals Hidden Associations with Chronic Diseases.</title>
        <authorList>
            <person name="Tisza M.J."/>
            <person name="Buck C.B."/>
        </authorList>
    </citation>
    <scope>NUCLEOTIDE SEQUENCE</scope>
    <source>
        <strain evidence="1">CtQkj3</strain>
    </source>
</reference>